<gene>
    <name evidence="3" type="ORF">THRCLA_09949</name>
</gene>
<feature type="transmembrane region" description="Helical" evidence="1">
    <location>
        <begin position="969"/>
        <end position="991"/>
    </location>
</feature>
<dbReference type="InterPro" id="IPR036938">
    <property type="entry name" value="PAP2/HPO_sf"/>
</dbReference>
<name>A0A1V9YTC8_9STRA</name>
<dbReference type="SUPFAM" id="SSF48317">
    <property type="entry name" value="Acid phosphatase/Vanadium-dependent haloperoxidase"/>
    <property type="match status" value="1"/>
</dbReference>
<dbReference type="Proteomes" id="UP000243217">
    <property type="component" value="Unassembled WGS sequence"/>
</dbReference>
<organism evidence="3 4">
    <name type="scientific">Thraustotheca clavata</name>
    <dbReference type="NCBI Taxonomy" id="74557"/>
    <lineage>
        <taxon>Eukaryota</taxon>
        <taxon>Sar</taxon>
        <taxon>Stramenopiles</taxon>
        <taxon>Oomycota</taxon>
        <taxon>Saprolegniomycetes</taxon>
        <taxon>Saprolegniales</taxon>
        <taxon>Achlyaceae</taxon>
        <taxon>Thraustotheca</taxon>
    </lineage>
</organism>
<evidence type="ECO:0000259" key="2">
    <source>
        <dbReference type="SMART" id="SM00014"/>
    </source>
</evidence>
<dbReference type="InterPro" id="IPR021717">
    <property type="entry name" value="Nucleoporin_Nup160"/>
</dbReference>
<dbReference type="PANTHER" id="PTHR21286:SF0">
    <property type="entry name" value="NUCLEAR PORE COMPLEX PROTEIN NUP160"/>
    <property type="match status" value="1"/>
</dbReference>
<dbReference type="InterPro" id="IPR000326">
    <property type="entry name" value="PAP2/HPO"/>
</dbReference>
<accession>A0A1V9YTC8</accession>
<feature type="domain" description="Phosphatidic acid phosphatase type 2/haloperoxidase" evidence="2">
    <location>
        <begin position="899"/>
        <end position="1018"/>
    </location>
</feature>
<reference evidence="3 4" key="1">
    <citation type="journal article" date="2014" name="Genome Biol. Evol.">
        <title>The secreted proteins of Achlya hypogyna and Thraustotheca clavata identify the ancestral oomycete secretome and reveal gene acquisitions by horizontal gene transfer.</title>
        <authorList>
            <person name="Misner I."/>
            <person name="Blouin N."/>
            <person name="Leonard G."/>
            <person name="Richards T.A."/>
            <person name="Lane C.E."/>
        </authorList>
    </citation>
    <scope>NUCLEOTIDE SEQUENCE [LARGE SCALE GENOMIC DNA]</scope>
    <source>
        <strain evidence="3 4">ATCC 34112</strain>
    </source>
</reference>
<keyword evidence="1" id="KW-0812">Transmembrane</keyword>
<feature type="transmembrane region" description="Helical" evidence="1">
    <location>
        <begin position="1003"/>
        <end position="1026"/>
    </location>
</feature>
<keyword evidence="4" id="KW-1185">Reference proteome</keyword>
<evidence type="ECO:0000313" key="4">
    <source>
        <dbReference type="Proteomes" id="UP000243217"/>
    </source>
</evidence>
<dbReference type="STRING" id="74557.A0A1V9YTC8"/>
<keyword evidence="1" id="KW-0472">Membrane</keyword>
<comment type="caution">
    <text evidence="3">The sequence shown here is derived from an EMBL/GenBank/DDBJ whole genome shotgun (WGS) entry which is preliminary data.</text>
</comment>
<protein>
    <submittedName>
        <fullName evidence="3">Phosphatidic acid phosphatase</fullName>
    </submittedName>
</protein>
<dbReference type="Pfam" id="PF01569">
    <property type="entry name" value="PAP2"/>
    <property type="match status" value="1"/>
</dbReference>
<sequence length="1032" mass="115562">RAFLDIVHGRWSLKDSKRADPIALRTAVWQDVLVTAHKQWVRENIPMGLVACSLSISPILVRRNHLSIYFPSTNSLISQSSELRDTILPMFASFPASKLYASLIKEWQADVQPDVVSPMNLSEALQVGVLKDINEGRGIPAMLARLSTILTGDASTQISVLDALLEHVKLPSATAVAAPVTSVDLSLALHRMSTVVVQELWTTSCRSAFLLGFLLDAQPPFLAAETLAHIESTTLPNLLTSLRTWGFGKWILSQQHANAVPILQDFASHMLDDILSASTGLGAAVTSFLRELLFEQNNLVAYLKTHKLYCLLRVTLRQLLSHADQTLTTQYTFLLAECFLVEGAHTENEESKLVCLDRAVRYFVLVAHSDASVVVEITSKLKEHLHRASSKYIIDFLRSSLINIDDSVTQEFVWYNLFKLMIQEAEYQDAYSALQHLARLETSAESLQECVRHFVLQLCDAGRHDVICEFSWGSFEPQVEDLLVWQAANTHANIPVSRSSQSASSLYRLLYSFYMQRSRYVHAARAMYSLYLRLQTEAFSTSVLETQRDALLATLNVLQLAPEEHRWFACNLQAEQTAELTVISEADVNRQLLSVRGMLALPTGCFAMGTLAAPEIISLLLTNLDRNARLATKATELAVAIAEAHELDLSVVIRSLSRAFATGNIAEQVVEVVLEHLNDTALYLTAVESLVQLRFAIPEWLHKRAMDYGQALLALYLKYGALDDAMATAHILIPATINLSTTEFDQVSKKIVSTWIPYALLDTLLESTKRVVSEHEAQGKSTEIAQLKQDATALTSKLGAYFKLNHFHSFNLMEEQGLMGQKEPQTLQEKLYQVDLQIAVRIYAVFGHSKSWRMFFEALSLTGDGILWLLIVLPLLVVAWVIGWLVALSNGQKAFISFFYVCQFVDILCIIVFKLLFHRKRPPHHQSDDRFVGPDQHSFPSGHATRSWCLVGLVVYLSQYYPRALTDLLGLWAEHAFASIMVIWAILICFSRLALGRHYPSDILAGACIGFFLEFPLSALAMHFVFPTTLNH</sequence>
<dbReference type="OrthoDB" id="10266771at2759"/>
<feature type="transmembrane region" description="Helical" evidence="1">
    <location>
        <begin position="866"/>
        <end position="888"/>
    </location>
</feature>
<evidence type="ECO:0000313" key="3">
    <source>
        <dbReference type="EMBL" id="OQR89049.1"/>
    </source>
</evidence>
<dbReference type="EMBL" id="JNBS01002887">
    <property type="protein sequence ID" value="OQR89049.1"/>
    <property type="molecule type" value="Genomic_DNA"/>
</dbReference>
<evidence type="ECO:0000256" key="1">
    <source>
        <dbReference type="SAM" id="Phobius"/>
    </source>
</evidence>
<dbReference type="GO" id="GO:0017056">
    <property type="term" value="F:structural constituent of nuclear pore"/>
    <property type="evidence" value="ECO:0007669"/>
    <property type="project" value="TreeGrafter"/>
</dbReference>
<dbReference type="GO" id="GO:0005643">
    <property type="term" value="C:nuclear pore"/>
    <property type="evidence" value="ECO:0007669"/>
    <property type="project" value="UniProtKB-ARBA"/>
</dbReference>
<dbReference type="PANTHER" id="PTHR21286">
    <property type="entry name" value="NUCLEAR PORE COMPLEX PROTEIN NUP160"/>
    <property type="match status" value="1"/>
</dbReference>
<dbReference type="InterPro" id="IPR056535">
    <property type="entry name" value="TPR_NUP160_M"/>
</dbReference>
<dbReference type="Gene3D" id="1.20.144.10">
    <property type="entry name" value="Phosphatidic acid phosphatase type 2/haloperoxidase"/>
    <property type="match status" value="1"/>
</dbReference>
<feature type="non-terminal residue" evidence="3">
    <location>
        <position position="1"/>
    </location>
</feature>
<proteinExistence type="predicted"/>
<dbReference type="AlphaFoldDB" id="A0A1V9YTC8"/>
<keyword evidence="1" id="KW-1133">Transmembrane helix</keyword>
<dbReference type="SMART" id="SM00014">
    <property type="entry name" value="acidPPc"/>
    <property type="match status" value="1"/>
</dbReference>
<feature type="transmembrane region" description="Helical" evidence="1">
    <location>
        <begin position="894"/>
        <end position="917"/>
    </location>
</feature>
<dbReference type="Pfam" id="PF23354">
    <property type="entry name" value="TPR_NUP160_120_M"/>
    <property type="match status" value="1"/>
</dbReference>